<accession>A0ABU3XAN3</accession>
<dbReference type="Gene3D" id="1.10.1240.10">
    <property type="entry name" value="Methionine synthase domain"/>
    <property type="match status" value="1"/>
</dbReference>
<dbReference type="InterPro" id="IPR036594">
    <property type="entry name" value="Meth_synthase_dom"/>
</dbReference>
<organism evidence="2 3">
    <name type="scientific">Alkalihalophilus lindianensis</name>
    <dbReference type="NCBI Taxonomy" id="1630542"/>
    <lineage>
        <taxon>Bacteria</taxon>
        <taxon>Bacillati</taxon>
        <taxon>Bacillota</taxon>
        <taxon>Bacilli</taxon>
        <taxon>Bacillales</taxon>
        <taxon>Bacillaceae</taxon>
        <taxon>Alkalihalophilus</taxon>
    </lineage>
</organism>
<gene>
    <name evidence="2" type="ORF">RYX56_11280</name>
</gene>
<dbReference type="EMBL" id="JAWJBA010000003">
    <property type="protein sequence ID" value="MDV2684951.1"/>
    <property type="molecule type" value="Genomic_DNA"/>
</dbReference>
<name>A0ABU3XAN3_9BACI</name>
<dbReference type="InterPro" id="IPR003759">
    <property type="entry name" value="Cbl-bd_cap"/>
</dbReference>
<sequence length="68" mass="8029">MNQRVLDFSNHLLQGDLYESWQITNQLGHQQHDSFFIYNNLIAQAMQLIGDRWENNELTVVDEHLASK</sequence>
<feature type="domain" description="B12-binding N-terminal" evidence="1">
    <location>
        <begin position="8"/>
        <end position="67"/>
    </location>
</feature>
<evidence type="ECO:0000313" key="3">
    <source>
        <dbReference type="Proteomes" id="UP001287282"/>
    </source>
</evidence>
<reference evidence="2 3" key="1">
    <citation type="submission" date="2023-10" db="EMBL/GenBank/DDBJ databases">
        <title>Screening of Alkalihalobacillus lindianensis BZ-TG-R113 and Its Alleviation of Salt Stress on Rapeseed Growth.</title>
        <authorList>
            <person name="Zhao B."/>
            <person name="Guo T."/>
        </authorList>
    </citation>
    <scope>NUCLEOTIDE SEQUENCE [LARGE SCALE GENOMIC DNA]</scope>
    <source>
        <strain evidence="2 3">BZ-TG-R113</strain>
    </source>
</reference>
<dbReference type="Proteomes" id="UP001287282">
    <property type="component" value="Unassembled WGS sequence"/>
</dbReference>
<proteinExistence type="predicted"/>
<evidence type="ECO:0000259" key="1">
    <source>
        <dbReference type="Pfam" id="PF02607"/>
    </source>
</evidence>
<dbReference type="RefSeq" id="WP_317122152.1">
    <property type="nucleotide sequence ID" value="NZ_JAWJBA010000003.1"/>
</dbReference>
<evidence type="ECO:0000313" key="2">
    <source>
        <dbReference type="EMBL" id="MDV2684951.1"/>
    </source>
</evidence>
<comment type="caution">
    <text evidence="2">The sequence shown here is derived from an EMBL/GenBank/DDBJ whole genome shotgun (WGS) entry which is preliminary data.</text>
</comment>
<dbReference type="Pfam" id="PF02607">
    <property type="entry name" value="B12-binding_2"/>
    <property type="match status" value="1"/>
</dbReference>
<protein>
    <submittedName>
        <fullName evidence="2">B12-binding domain-containing protein</fullName>
    </submittedName>
</protein>
<keyword evidence="3" id="KW-1185">Reference proteome</keyword>